<evidence type="ECO:0000313" key="2">
    <source>
        <dbReference type="Proteomes" id="UP000829401"/>
    </source>
</evidence>
<organism evidence="1 2">
    <name type="scientific">Alicyclobacillus acidoterrestris (strain ATCC 49025 / DSM 3922 / CIP 106132 / NCIMB 13137 / GD3B)</name>
    <dbReference type="NCBI Taxonomy" id="1356854"/>
    <lineage>
        <taxon>Bacteria</taxon>
        <taxon>Bacillati</taxon>
        <taxon>Bacillota</taxon>
        <taxon>Bacilli</taxon>
        <taxon>Bacillales</taxon>
        <taxon>Alicyclobacillaceae</taxon>
        <taxon>Alicyclobacillus</taxon>
    </lineage>
</organism>
<protein>
    <submittedName>
        <fullName evidence="1">Uncharacterized protein</fullName>
    </submittedName>
</protein>
<dbReference type="KEGG" id="aaco:K1I37_07400"/>
<evidence type="ECO:0000313" key="1">
    <source>
        <dbReference type="EMBL" id="UNO50290.1"/>
    </source>
</evidence>
<name>T0BWB6_ALIAG</name>
<dbReference type="EMBL" id="CP080467">
    <property type="protein sequence ID" value="UNO50290.1"/>
    <property type="molecule type" value="Genomic_DNA"/>
</dbReference>
<dbReference type="RefSeq" id="WP_021297190.1">
    <property type="nucleotide sequence ID" value="NZ_AURB01000145.1"/>
</dbReference>
<keyword evidence="2" id="KW-1185">Reference proteome</keyword>
<accession>T0BWB6</accession>
<reference evidence="2" key="1">
    <citation type="journal article" date="2022" name="G3 (Bethesda)">
        <title>Unveiling the complete genome sequence of Alicyclobacillus acidoterrestris DSM 3922T, a taint-producing strain.</title>
        <authorList>
            <person name="Leonardo I.C."/>
            <person name="Barreto Crespo M.T."/>
            <person name="Gaspar F.B."/>
        </authorList>
    </citation>
    <scope>NUCLEOTIDE SEQUENCE [LARGE SCALE GENOMIC DNA]</scope>
    <source>
        <strain evidence="2">DSM 3922</strain>
    </source>
</reference>
<accession>A0A9E7CSV9</accession>
<proteinExistence type="predicted"/>
<sequence>MGNLDSRANDGEKPMVDGMSAVTQTHEKLVTLVEDIIDTVATFDGRIAYTRKPGGNWDVTFRARDGELALRISARTTSTCDVQVAMEHRGTPEIHHQEIYVGPFDAKVVRYQVSTALAQWYQQAVLHQAP</sequence>
<dbReference type="Proteomes" id="UP000829401">
    <property type="component" value="Chromosome"/>
</dbReference>
<gene>
    <name evidence="1" type="ORF">K1I37_07400</name>
</gene>
<dbReference type="OrthoDB" id="10008167at2"/>
<dbReference type="AlphaFoldDB" id="T0BWB6"/>